<comment type="caution">
    <text evidence="1">The sequence shown here is derived from an EMBL/GenBank/DDBJ whole genome shotgun (WGS) entry which is preliminary data.</text>
</comment>
<dbReference type="InParanoid" id="A0A409XA65"/>
<name>A0A409XA65_PSICY</name>
<accession>A0A409XA65</accession>
<sequence length="314" mass="33898">MASSSLATQISPAVSQFQNLNIVRGADNLSDDVLNTPAGPFLRSKIHAVPQGARVAHIDNLIHIISSNGTTIDTATFSKNTVGRPNIGAPSRRSAQFSEGYVVSPYWHNTDSSPVAFFSTTWSVPRIPETVDGQILYLFNSMEPDTFESVIQPVLQFGTTPAGGGNYWAIASWFVIGSDVYYTPLTQVLPGRSLTGVITLEKTMKDLDTNATSFSYNSVFEGFPISSLSMSSDLELKWLQESLEIHGPTGPTELPRGKTTMSSINIMNQDGLRPTVTWAPCNATGVTDNTDGFGCSIVVNSGHNGKIDIIYPLQ</sequence>
<dbReference type="AlphaFoldDB" id="A0A409XA65"/>
<dbReference type="Proteomes" id="UP000283269">
    <property type="component" value="Unassembled WGS sequence"/>
</dbReference>
<evidence type="ECO:0000313" key="1">
    <source>
        <dbReference type="EMBL" id="PPQ87688.1"/>
    </source>
</evidence>
<reference evidence="1 2" key="1">
    <citation type="journal article" date="2018" name="Evol. Lett.">
        <title>Horizontal gene cluster transfer increased hallucinogenic mushroom diversity.</title>
        <authorList>
            <person name="Reynolds H.T."/>
            <person name="Vijayakumar V."/>
            <person name="Gluck-Thaler E."/>
            <person name="Korotkin H.B."/>
            <person name="Matheny P.B."/>
            <person name="Slot J.C."/>
        </authorList>
    </citation>
    <scope>NUCLEOTIDE SEQUENCE [LARGE SCALE GENOMIC DNA]</scope>
    <source>
        <strain evidence="1 2">2631</strain>
    </source>
</reference>
<dbReference type="EMBL" id="NHYD01002233">
    <property type="protein sequence ID" value="PPQ87688.1"/>
    <property type="molecule type" value="Genomic_DNA"/>
</dbReference>
<gene>
    <name evidence="1" type="ORF">CVT25_011455</name>
</gene>
<protein>
    <submittedName>
        <fullName evidence="1">Uncharacterized protein</fullName>
    </submittedName>
</protein>
<dbReference type="OrthoDB" id="3256306at2759"/>
<keyword evidence="2" id="KW-1185">Reference proteome</keyword>
<organism evidence="1 2">
    <name type="scientific">Psilocybe cyanescens</name>
    <dbReference type="NCBI Taxonomy" id="93625"/>
    <lineage>
        <taxon>Eukaryota</taxon>
        <taxon>Fungi</taxon>
        <taxon>Dikarya</taxon>
        <taxon>Basidiomycota</taxon>
        <taxon>Agaricomycotina</taxon>
        <taxon>Agaricomycetes</taxon>
        <taxon>Agaricomycetidae</taxon>
        <taxon>Agaricales</taxon>
        <taxon>Agaricineae</taxon>
        <taxon>Strophariaceae</taxon>
        <taxon>Psilocybe</taxon>
    </lineage>
</organism>
<proteinExistence type="predicted"/>
<evidence type="ECO:0000313" key="2">
    <source>
        <dbReference type="Proteomes" id="UP000283269"/>
    </source>
</evidence>